<organism evidence="2 3">
    <name type="scientific">Halobaculum saliterrae</name>
    <dbReference type="NCBI Taxonomy" id="2073113"/>
    <lineage>
        <taxon>Archaea</taxon>
        <taxon>Methanobacteriati</taxon>
        <taxon>Methanobacteriota</taxon>
        <taxon>Stenosarchaea group</taxon>
        <taxon>Halobacteria</taxon>
        <taxon>Halobacteriales</taxon>
        <taxon>Haloferacaceae</taxon>
        <taxon>Halobaculum</taxon>
    </lineage>
</organism>
<dbReference type="InterPro" id="IPR002716">
    <property type="entry name" value="PIN_dom"/>
</dbReference>
<reference evidence="2 3" key="1">
    <citation type="submission" date="2019-12" db="EMBL/GenBank/DDBJ databases">
        <title>Isolation and characterization of three novel carbon monoxide-oxidizing members of Halobacteria from salione crusts and soils.</title>
        <authorList>
            <person name="Myers M.R."/>
            <person name="King G.M."/>
        </authorList>
    </citation>
    <scope>NUCLEOTIDE SEQUENCE [LARGE SCALE GENOMIC DNA]</scope>
    <source>
        <strain evidence="2 3">WSA2</strain>
    </source>
</reference>
<evidence type="ECO:0000313" key="3">
    <source>
        <dbReference type="Proteomes" id="UP000437065"/>
    </source>
</evidence>
<feature type="domain" description="PIN" evidence="1">
    <location>
        <begin position="3"/>
        <end position="98"/>
    </location>
</feature>
<name>A0A6B0SYQ8_9EURY</name>
<dbReference type="EMBL" id="WUUS01000006">
    <property type="protein sequence ID" value="MXR41691.1"/>
    <property type="molecule type" value="Genomic_DNA"/>
</dbReference>
<dbReference type="AlphaFoldDB" id="A0A6B0SYQ8"/>
<sequence>MSYVETDFLLALIKEDDWLSAAAEEYYREHGEELWTSTHTLVELMLVAYREERNVERVVANAAALVEVRGDTDPVLAAANAVEEDGLTPFDALHLIAADGDRIVSSDGSYDDVTERVALEDLEE</sequence>
<comment type="caution">
    <text evidence="2">The sequence shown here is derived from an EMBL/GenBank/DDBJ whole genome shotgun (WGS) entry which is preliminary data.</text>
</comment>
<accession>A0A6B0SYQ8</accession>
<protein>
    <submittedName>
        <fullName evidence="2">PIN domain-containing protein</fullName>
    </submittedName>
</protein>
<dbReference type="Pfam" id="PF01850">
    <property type="entry name" value="PIN"/>
    <property type="match status" value="1"/>
</dbReference>
<dbReference type="RefSeq" id="WP_321168014.1">
    <property type="nucleotide sequence ID" value="NZ_WUUS01000006.1"/>
</dbReference>
<keyword evidence="3" id="KW-1185">Reference proteome</keyword>
<proteinExistence type="predicted"/>
<evidence type="ECO:0000313" key="2">
    <source>
        <dbReference type="EMBL" id="MXR41691.1"/>
    </source>
</evidence>
<dbReference type="Gene3D" id="3.40.50.1010">
    <property type="entry name" value="5'-nuclease"/>
    <property type="match status" value="1"/>
</dbReference>
<dbReference type="Proteomes" id="UP000437065">
    <property type="component" value="Unassembled WGS sequence"/>
</dbReference>
<dbReference type="SUPFAM" id="SSF88723">
    <property type="entry name" value="PIN domain-like"/>
    <property type="match status" value="1"/>
</dbReference>
<evidence type="ECO:0000259" key="1">
    <source>
        <dbReference type="Pfam" id="PF01850"/>
    </source>
</evidence>
<dbReference type="InterPro" id="IPR029060">
    <property type="entry name" value="PIN-like_dom_sf"/>
</dbReference>
<gene>
    <name evidence="2" type="ORF">GRX01_10120</name>
</gene>